<evidence type="ECO:0000256" key="3">
    <source>
        <dbReference type="ARBA" id="ARBA00022741"/>
    </source>
</evidence>
<dbReference type="HAMAP" id="MF_03169">
    <property type="entry name" value="Adenylate_kinase_AK3"/>
    <property type="match status" value="1"/>
</dbReference>
<feature type="binding site" evidence="7">
    <location>
        <begin position="146"/>
        <end position="147"/>
    </location>
    <ligand>
        <name>GTP</name>
        <dbReference type="ChEBI" id="CHEBI:37565"/>
    </ligand>
</feature>
<evidence type="ECO:0000256" key="7">
    <source>
        <dbReference type="HAMAP-Rule" id="MF_03169"/>
    </source>
</evidence>
<feature type="binding site" evidence="7">
    <location>
        <begin position="17"/>
        <end position="22"/>
    </location>
    <ligand>
        <name>GTP</name>
        <dbReference type="ChEBI" id="CHEBI:37565"/>
    </ligand>
</feature>
<sequence>MSAAAKTIRMVIMGAPGSGKGTLTSRLLKKLPQIHSLSTGDILRQEIAKGSAIGTTAKSFISRGDLLPDEFMARLVENELQAQKWLDGKTSFLLDGFPRTVAQAEELVPVLKPHGADINFVVELSVPPEVILERIDNRWVHSSGRVYNLQYNPPKVPFKDDLTGEPLFKRPDDNPETFKVRLDKYFAELKPIRDYYEKQGVYHVVRGETSDIIFPKLYALVEKQLAP</sequence>
<dbReference type="GeneID" id="30178094"/>
<evidence type="ECO:0000256" key="2">
    <source>
        <dbReference type="ARBA" id="ARBA00022679"/>
    </source>
</evidence>
<dbReference type="InterPro" id="IPR033690">
    <property type="entry name" value="Adenylat_kinase_CS"/>
</dbReference>
<name>A0A1E3NHQ6_9ASCO</name>
<comment type="catalytic activity">
    <reaction evidence="7">
        <text>a ribonucleoside 5'-triphosphate + AMP = a ribonucleoside 5'-diphosphate + ADP</text>
        <dbReference type="Rhea" id="RHEA:13749"/>
        <dbReference type="ChEBI" id="CHEBI:57930"/>
        <dbReference type="ChEBI" id="CHEBI:61557"/>
        <dbReference type="ChEBI" id="CHEBI:456215"/>
        <dbReference type="ChEBI" id="CHEBI:456216"/>
        <dbReference type="EC" id="2.7.4.10"/>
    </reaction>
</comment>
<dbReference type="InterPro" id="IPR027417">
    <property type="entry name" value="P-loop_NTPase"/>
</dbReference>
<dbReference type="GO" id="GO:0005524">
    <property type="term" value="F:ATP binding"/>
    <property type="evidence" value="ECO:0007669"/>
    <property type="project" value="InterPro"/>
</dbReference>
<feature type="binding site" evidence="7">
    <location>
        <begin position="65"/>
        <end position="67"/>
    </location>
    <ligand>
        <name>AMP</name>
        <dbReference type="ChEBI" id="CHEBI:456215"/>
    </ligand>
</feature>
<dbReference type="RefSeq" id="XP_019016772.1">
    <property type="nucleotide sequence ID" value="XM_019161407.1"/>
</dbReference>
<dbReference type="GO" id="GO:0006172">
    <property type="term" value="P:ADP biosynthetic process"/>
    <property type="evidence" value="ECO:0007669"/>
    <property type="project" value="UniProtKB-UniRule"/>
</dbReference>
<feature type="binding site" evidence="7">
    <location>
        <position position="181"/>
    </location>
    <ligand>
        <name>AMP</name>
        <dbReference type="ChEBI" id="CHEBI:456215"/>
    </ligand>
</feature>
<dbReference type="AlphaFoldDB" id="A0A1E3NHQ6"/>
<feature type="binding site" evidence="7">
    <location>
        <position position="103"/>
    </location>
    <ligand>
        <name>AMP</name>
        <dbReference type="ChEBI" id="CHEBI:456215"/>
    </ligand>
</feature>
<keyword evidence="2 7" id="KW-0808">Transferase</keyword>
<keyword evidence="10" id="KW-1185">Reference proteome</keyword>
<dbReference type="InterPro" id="IPR006259">
    <property type="entry name" value="Adenyl_kin_sub"/>
</dbReference>
<evidence type="ECO:0000256" key="6">
    <source>
        <dbReference type="ARBA" id="ARBA00023134"/>
    </source>
</evidence>
<evidence type="ECO:0000313" key="9">
    <source>
        <dbReference type="EMBL" id="ODQ45659.1"/>
    </source>
</evidence>
<comment type="function">
    <text evidence="7">Involved in maintaining the homeostasis of cellular nucleotides by catalyzing the interconversion of nucleoside phosphates. Has GTP:AMP phosphotransferase and ITP:AMP phosphotransferase activities.</text>
</comment>
<dbReference type="GO" id="GO:0005525">
    <property type="term" value="F:GTP binding"/>
    <property type="evidence" value="ECO:0007669"/>
    <property type="project" value="UniProtKB-KW"/>
</dbReference>
<feature type="binding site" evidence="7">
    <location>
        <begin position="96"/>
        <end position="99"/>
    </location>
    <ligand>
        <name>AMP</name>
        <dbReference type="ChEBI" id="CHEBI:456215"/>
    </ligand>
</feature>
<evidence type="ECO:0000256" key="5">
    <source>
        <dbReference type="ARBA" id="ARBA00023128"/>
    </source>
</evidence>
<dbReference type="Pfam" id="PF05191">
    <property type="entry name" value="ADK_lid"/>
    <property type="match status" value="1"/>
</dbReference>
<dbReference type="GO" id="GO:0046039">
    <property type="term" value="P:GTP metabolic process"/>
    <property type="evidence" value="ECO:0007669"/>
    <property type="project" value="UniProtKB-UniRule"/>
</dbReference>
<dbReference type="GO" id="GO:0046033">
    <property type="term" value="P:AMP metabolic process"/>
    <property type="evidence" value="ECO:0007669"/>
    <property type="project" value="UniProtKB-UniRule"/>
</dbReference>
<dbReference type="GO" id="GO:0046041">
    <property type="term" value="P:ITP metabolic process"/>
    <property type="evidence" value="ECO:0007669"/>
    <property type="project" value="UniProtKB-UniRule"/>
</dbReference>
<dbReference type="Pfam" id="PF00406">
    <property type="entry name" value="ADK"/>
    <property type="match status" value="1"/>
</dbReference>
<feature type="binding site" evidence="7">
    <location>
        <position position="170"/>
    </location>
    <ligand>
        <name>AMP</name>
        <dbReference type="ChEBI" id="CHEBI:456215"/>
    </ligand>
</feature>
<keyword evidence="4 7" id="KW-0418">Kinase</keyword>
<dbReference type="HAMAP" id="MF_00235">
    <property type="entry name" value="Adenylate_kinase_Adk"/>
    <property type="match status" value="1"/>
</dbReference>
<keyword evidence="6 7" id="KW-0342">GTP-binding</keyword>
<accession>A0A1E3NHQ6</accession>
<dbReference type="OrthoDB" id="439792at2759"/>
<dbReference type="PRINTS" id="PR00094">
    <property type="entry name" value="ADENYLTKNASE"/>
</dbReference>
<feature type="binding site" evidence="7">
    <location>
        <position position="39"/>
    </location>
    <ligand>
        <name>AMP</name>
        <dbReference type="ChEBI" id="CHEBI:456215"/>
    </ligand>
</feature>
<keyword evidence="5 7" id="KW-0496">Mitochondrion</keyword>
<dbReference type="SUPFAM" id="SSF57774">
    <property type="entry name" value="Microbial and mitochondrial ADK, insert 'zinc finger' domain"/>
    <property type="match status" value="1"/>
</dbReference>
<comment type="caution">
    <text evidence="7">Lacks conserved residue(s) required for the propagation of feature annotation.</text>
</comment>
<reference evidence="9 10" key="1">
    <citation type="journal article" date="2016" name="Proc. Natl. Acad. Sci. U.S.A.">
        <title>Comparative genomics of biotechnologically important yeasts.</title>
        <authorList>
            <person name="Riley R."/>
            <person name="Haridas S."/>
            <person name="Wolfe K.H."/>
            <person name="Lopes M.R."/>
            <person name="Hittinger C.T."/>
            <person name="Goeker M."/>
            <person name="Salamov A.A."/>
            <person name="Wisecaver J.H."/>
            <person name="Long T.M."/>
            <person name="Calvey C.H."/>
            <person name="Aerts A.L."/>
            <person name="Barry K.W."/>
            <person name="Choi C."/>
            <person name="Clum A."/>
            <person name="Coughlan A.Y."/>
            <person name="Deshpande S."/>
            <person name="Douglass A.P."/>
            <person name="Hanson S.J."/>
            <person name="Klenk H.-P."/>
            <person name="LaButti K.M."/>
            <person name="Lapidus A."/>
            <person name="Lindquist E.A."/>
            <person name="Lipzen A.M."/>
            <person name="Meier-Kolthoff J.P."/>
            <person name="Ohm R.A."/>
            <person name="Otillar R.P."/>
            <person name="Pangilinan J.L."/>
            <person name="Peng Y."/>
            <person name="Rokas A."/>
            <person name="Rosa C.A."/>
            <person name="Scheuner C."/>
            <person name="Sibirny A.A."/>
            <person name="Slot J.C."/>
            <person name="Stielow J.B."/>
            <person name="Sun H."/>
            <person name="Kurtzman C.P."/>
            <person name="Blackwell M."/>
            <person name="Grigoriev I.V."/>
            <person name="Jeffries T.W."/>
        </authorList>
    </citation>
    <scope>NUCLEOTIDE SEQUENCE [LARGE SCALE GENOMIC DNA]</scope>
    <source>
        <strain evidence="9 10">NRRL Y-2026</strain>
    </source>
</reference>
<dbReference type="Gene3D" id="3.40.50.300">
    <property type="entry name" value="P-loop containing nucleotide triphosphate hydrolases"/>
    <property type="match status" value="1"/>
</dbReference>
<evidence type="ECO:0000256" key="1">
    <source>
        <dbReference type="ARBA" id="ARBA00004305"/>
    </source>
</evidence>
<dbReference type="InterPro" id="IPR028586">
    <property type="entry name" value="AK3/Ak4_mitochondrial"/>
</dbReference>
<dbReference type="FunFam" id="3.40.50.300:FF:000106">
    <property type="entry name" value="Adenylate kinase mitochondrial"/>
    <property type="match status" value="1"/>
</dbReference>
<dbReference type="Proteomes" id="UP000094455">
    <property type="component" value="Unassembled WGS sequence"/>
</dbReference>
<protein>
    <recommendedName>
        <fullName evidence="7">GTP:AMP phosphotransferase, mitochondrial</fullName>
        <ecNumber evidence="7">2.7.4.10</ecNumber>
    </recommendedName>
    <alternativeName>
        <fullName evidence="7">Adenylate kinase 3</fullName>
        <shortName evidence="7">AK 3</shortName>
    </alternativeName>
</protein>
<feature type="binding site" evidence="7">
    <location>
        <position position="210"/>
    </location>
    <ligand>
        <name>GTP</name>
        <dbReference type="ChEBI" id="CHEBI:37565"/>
    </ligand>
</feature>
<keyword evidence="3 7" id="KW-0547">Nucleotide-binding</keyword>
<comment type="subunit">
    <text evidence="7">Monomer.</text>
</comment>
<comment type="domain">
    <text evidence="7">Consists of three domains, a large central CORE domain and two small peripheral domains, NMPbind and LID, which undergo movements during catalysis. The LID domain closes over the site of phosphoryl transfer upon GTP binding. Assembling and dissambling the active center during each catalytic cycle provides an effective means to prevent GTP hydrolysis.</text>
</comment>
<gene>
    <name evidence="7" type="primary">ADK2</name>
    <name evidence="9" type="ORF">PICMEDRAFT_16951</name>
</gene>
<dbReference type="GO" id="GO:0005759">
    <property type="term" value="C:mitochondrial matrix"/>
    <property type="evidence" value="ECO:0007669"/>
    <property type="project" value="UniProtKB-SubCell"/>
</dbReference>
<feature type="binding site" evidence="7">
    <location>
        <position position="44"/>
    </location>
    <ligand>
        <name>AMP</name>
        <dbReference type="ChEBI" id="CHEBI:456215"/>
    </ligand>
</feature>
<dbReference type="InterPro" id="IPR007862">
    <property type="entry name" value="Adenylate_kinase_lid-dom"/>
</dbReference>
<feature type="domain" description="Adenylate kinase active site lid" evidence="8">
    <location>
        <begin position="138"/>
        <end position="172"/>
    </location>
</feature>
<dbReference type="GO" id="GO:0046899">
    <property type="term" value="F:nucleoside triphosphate adenylate kinase activity"/>
    <property type="evidence" value="ECO:0007669"/>
    <property type="project" value="UniProtKB-UniRule"/>
</dbReference>
<comment type="similarity">
    <text evidence="7">Belongs to the adenylate kinase family. AK3 subfamily.</text>
</comment>
<dbReference type="InterPro" id="IPR000850">
    <property type="entry name" value="Adenylat/UMP-CMP_kin"/>
</dbReference>
<feature type="region of interest" description="NMPbind" evidence="7">
    <location>
        <begin position="38"/>
        <end position="67"/>
    </location>
</feature>
<evidence type="ECO:0000313" key="10">
    <source>
        <dbReference type="Proteomes" id="UP000094455"/>
    </source>
</evidence>
<evidence type="ECO:0000259" key="8">
    <source>
        <dbReference type="Pfam" id="PF05191"/>
    </source>
</evidence>
<dbReference type="SUPFAM" id="SSF52540">
    <property type="entry name" value="P-loop containing nucleoside triphosphate hydrolases"/>
    <property type="match status" value="1"/>
</dbReference>
<dbReference type="InterPro" id="IPR036193">
    <property type="entry name" value="ADK_active_lid_dom_sf"/>
</dbReference>
<evidence type="ECO:0000256" key="4">
    <source>
        <dbReference type="ARBA" id="ARBA00022777"/>
    </source>
</evidence>
<dbReference type="STRING" id="763406.A0A1E3NHQ6"/>
<dbReference type="EMBL" id="KV454004">
    <property type="protein sequence ID" value="ODQ45659.1"/>
    <property type="molecule type" value="Genomic_DNA"/>
</dbReference>
<dbReference type="PANTHER" id="PTHR23359">
    <property type="entry name" value="NUCLEOTIDE KINASE"/>
    <property type="match status" value="1"/>
</dbReference>
<dbReference type="CDD" id="cd01428">
    <property type="entry name" value="ADK"/>
    <property type="match status" value="1"/>
</dbReference>
<proteinExistence type="inferred from homology"/>
<comment type="subcellular location">
    <subcellularLocation>
        <location evidence="1 7">Mitochondrion matrix</location>
    </subcellularLocation>
</comment>
<feature type="binding site" evidence="7">
    <location>
        <position position="138"/>
    </location>
    <ligand>
        <name>GTP</name>
        <dbReference type="ChEBI" id="CHEBI:37565"/>
    </ligand>
</feature>
<dbReference type="NCBIfam" id="TIGR01351">
    <property type="entry name" value="adk"/>
    <property type="match status" value="1"/>
</dbReference>
<dbReference type="EC" id="2.7.4.10" evidence="7"/>
<dbReference type="PROSITE" id="PS00113">
    <property type="entry name" value="ADENYLATE_KINASE"/>
    <property type="match status" value="1"/>
</dbReference>
<dbReference type="GO" id="GO:0004017">
    <property type="term" value="F:AMP kinase activity"/>
    <property type="evidence" value="ECO:0007669"/>
    <property type="project" value="InterPro"/>
</dbReference>
<organism evidence="9 10">
    <name type="scientific">Pichia membranifaciens NRRL Y-2026</name>
    <dbReference type="NCBI Taxonomy" id="763406"/>
    <lineage>
        <taxon>Eukaryota</taxon>
        <taxon>Fungi</taxon>
        <taxon>Dikarya</taxon>
        <taxon>Ascomycota</taxon>
        <taxon>Saccharomycotina</taxon>
        <taxon>Pichiomycetes</taxon>
        <taxon>Pichiales</taxon>
        <taxon>Pichiaceae</taxon>
        <taxon>Pichia</taxon>
    </lineage>
</organism>